<comment type="similarity">
    <text evidence="3">In the N-terminal section; belongs to the purine/pyrimidine phosphoribosyltransferase family.</text>
</comment>
<accession>A0A9J6BEI6</accession>
<evidence type="ECO:0000256" key="8">
    <source>
        <dbReference type="ARBA" id="ARBA00022676"/>
    </source>
</evidence>
<evidence type="ECO:0000256" key="4">
    <source>
        <dbReference type="ARBA" id="ARBA00009769"/>
    </source>
</evidence>
<evidence type="ECO:0000256" key="2">
    <source>
        <dbReference type="ARBA" id="ARBA00004889"/>
    </source>
</evidence>
<feature type="binding site" evidence="15">
    <location>
        <position position="367"/>
    </location>
    <ligand>
        <name>substrate</name>
    </ligand>
</feature>
<evidence type="ECO:0000256" key="12">
    <source>
        <dbReference type="ARBA" id="ARBA00023239"/>
    </source>
</evidence>
<keyword evidence="13" id="KW-0511">Multifunctional enzyme</keyword>
<evidence type="ECO:0000256" key="6">
    <source>
        <dbReference type="ARBA" id="ARBA00012321"/>
    </source>
</evidence>
<feature type="binding site" evidence="15">
    <location>
        <position position="253"/>
    </location>
    <ligand>
        <name>substrate</name>
    </ligand>
</feature>
<dbReference type="FunFam" id="3.40.50.2020:FF:000025">
    <property type="entry name" value="Uridine monophosphate synthetase"/>
    <property type="match status" value="1"/>
</dbReference>
<feature type="active site" description="For OMPdecase activity" evidence="14">
    <location>
        <position position="306"/>
    </location>
</feature>
<dbReference type="EMBL" id="JADBJN010000004">
    <property type="protein sequence ID" value="KAG5667923.1"/>
    <property type="molecule type" value="Genomic_DNA"/>
</dbReference>
<keyword evidence="10" id="KW-0210">Decarboxylase</keyword>
<dbReference type="SUPFAM" id="SSF53271">
    <property type="entry name" value="PRTase-like"/>
    <property type="match status" value="1"/>
</dbReference>
<keyword evidence="8" id="KW-0328">Glycosyltransferase</keyword>
<dbReference type="FunFam" id="3.20.20.70:FF:000245">
    <property type="entry name" value="Bifunctional UMP-synthetase"/>
    <property type="match status" value="1"/>
</dbReference>
<evidence type="ECO:0000256" key="7">
    <source>
        <dbReference type="ARBA" id="ARBA00015047"/>
    </source>
</evidence>
<evidence type="ECO:0000256" key="3">
    <source>
        <dbReference type="ARBA" id="ARBA00006221"/>
    </source>
</evidence>
<dbReference type="GO" id="GO:0044205">
    <property type="term" value="P:'de novo' UMP biosynthetic process"/>
    <property type="evidence" value="ECO:0007669"/>
    <property type="project" value="InterPro"/>
</dbReference>
<dbReference type="InterPro" id="IPR018089">
    <property type="entry name" value="OMPdecase_AS"/>
</dbReference>
<feature type="binding site" evidence="15">
    <location>
        <position position="447"/>
    </location>
    <ligand>
        <name>substrate</name>
    </ligand>
</feature>
<feature type="domain" description="Orotidine 5'-phosphate decarboxylase" evidence="16">
    <location>
        <begin position="247"/>
        <end position="463"/>
    </location>
</feature>
<feature type="active site" description="For OMPdecase activity" evidence="14">
    <location>
        <position position="311"/>
    </location>
</feature>
<evidence type="ECO:0000313" key="18">
    <source>
        <dbReference type="Proteomes" id="UP001107558"/>
    </source>
</evidence>
<dbReference type="GO" id="GO:0004588">
    <property type="term" value="F:orotate phosphoribosyltransferase activity"/>
    <property type="evidence" value="ECO:0007669"/>
    <property type="project" value="UniProtKB-EC"/>
</dbReference>
<sequence>MVSSYEQQRKELALKLFQISAFKFGSYTLKSGEISPVYFDLRVIISHPDVMENLTNLMLLFIKEKEIQCDQLCGVPYTALPLATLLSVKMKQPMLIRRKEAKTYGTKKLIEGKFQDQETCLIIEDVVTTGSSIIETTNDLRNENLEVEDAIVVVDREQGGKDNLTKNGIRMHSLFTLPYFLEILKDEGKIEDDMIKTIKDYISKSTEKKEVKKSATRLQMTFSSRAEIAKNEAAKELFKIMEAKKSNLCLAADVTKSDEILNLAESLGPFICVLKTHVDIVEDFSENFVNSLKALAKKHNFMIMEDRKFADIGNTVALQFSKGIYKISEWCDLVTAHSLPGDGLLKGLKEVIKNKEKIGIFMLTEMSSDGHLMSQDYSNKTMQMIANYSDIVAGIVAQSSQFTENQPELIQLTPGCKLDETGDNLGQKYNTPEFLVKEKGADIAVVGRGIIESKNPVEVAKTYRERLWNSYEERIKY</sequence>
<feature type="active site" description="For OMPdecase activity" evidence="14">
    <location>
        <position position="308"/>
    </location>
</feature>
<dbReference type="InterPro" id="IPR011060">
    <property type="entry name" value="RibuloseP-bd_barrel"/>
</dbReference>
<dbReference type="InterPro" id="IPR004467">
    <property type="entry name" value="Or_phspho_trans_dom"/>
</dbReference>
<name>A0A9J6BEI6_POLVA</name>
<dbReference type="InterPro" id="IPR014732">
    <property type="entry name" value="OMPdecase"/>
</dbReference>
<evidence type="ECO:0000256" key="10">
    <source>
        <dbReference type="ARBA" id="ARBA00022793"/>
    </source>
</evidence>
<dbReference type="GO" id="GO:0006207">
    <property type="term" value="P:'de novo' pyrimidine nucleobase biosynthetic process"/>
    <property type="evidence" value="ECO:0007669"/>
    <property type="project" value="InterPro"/>
</dbReference>
<dbReference type="Proteomes" id="UP001107558">
    <property type="component" value="Chromosome 4"/>
</dbReference>
<evidence type="ECO:0000313" key="17">
    <source>
        <dbReference type="EMBL" id="KAG5667923.1"/>
    </source>
</evidence>
<feature type="binding site" evidence="15">
    <location>
        <position position="448"/>
    </location>
    <ligand>
        <name>substrate</name>
    </ligand>
</feature>
<evidence type="ECO:0000256" key="13">
    <source>
        <dbReference type="ARBA" id="ARBA00023268"/>
    </source>
</evidence>
<dbReference type="NCBIfam" id="TIGR00336">
    <property type="entry name" value="pyrE"/>
    <property type="match status" value="1"/>
</dbReference>
<keyword evidence="18" id="KW-1185">Reference proteome</keyword>
<evidence type="ECO:0000256" key="1">
    <source>
        <dbReference type="ARBA" id="ARBA00004861"/>
    </source>
</evidence>
<dbReference type="PANTHER" id="PTHR19278:SF9">
    <property type="entry name" value="URIDINE 5'-MONOPHOSPHATE SYNTHASE"/>
    <property type="match status" value="1"/>
</dbReference>
<evidence type="ECO:0000256" key="5">
    <source>
        <dbReference type="ARBA" id="ARBA00011971"/>
    </source>
</evidence>
<feature type="binding site" evidence="15">
    <location>
        <position position="275"/>
    </location>
    <ligand>
        <name>substrate</name>
    </ligand>
</feature>
<keyword evidence="11" id="KW-0665">Pyrimidine biosynthesis</keyword>
<evidence type="ECO:0000259" key="16">
    <source>
        <dbReference type="SMART" id="SM00934"/>
    </source>
</evidence>
<dbReference type="AlphaFoldDB" id="A0A9J6BEI6"/>
<dbReference type="InterPro" id="IPR001754">
    <property type="entry name" value="OMPdeCOase_dom"/>
</dbReference>
<comment type="pathway">
    <text evidence="2">Pyrimidine metabolism; UMP biosynthesis via de novo pathway; UMP from orotate: step 1/2.</text>
</comment>
<dbReference type="CDD" id="cd06223">
    <property type="entry name" value="PRTases_typeI"/>
    <property type="match status" value="1"/>
</dbReference>
<keyword evidence="9" id="KW-0808">Transferase</keyword>
<comment type="pathway">
    <text evidence="1">Pyrimidine metabolism; UMP biosynthesis via de novo pathway; UMP from orotate: step 2/2.</text>
</comment>
<comment type="caution">
    <text evidence="17">The sequence shown here is derived from an EMBL/GenBank/DDBJ whole genome shotgun (WGS) entry which is preliminary data.</text>
</comment>
<evidence type="ECO:0000256" key="15">
    <source>
        <dbReference type="PIRSR" id="PIRSR614732-2"/>
    </source>
</evidence>
<dbReference type="Gene3D" id="3.40.50.2020">
    <property type="match status" value="1"/>
</dbReference>
<dbReference type="HAMAP" id="MF_01208">
    <property type="entry name" value="PyrE"/>
    <property type="match status" value="1"/>
</dbReference>
<dbReference type="EC" id="2.4.2.10" evidence="5"/>
<dbReference type="InterPro" id="IPR013785">
    <property type="entry name" value="Aldolase_TIM"/>
</dbReference>
<comment type="similarity">
    <text evidence="4">In the C-terminal section; belongs to the OMP decarboxylase family.</text>
</comment>
<dbReference type="Gene3D" id="3.20.20.70">
    <property type="entry name" value="Aldolase class I"/>
    <property type="match status" value="1"/>
</dbReference>
<evidence type="ECO:0000256" key="9">
    <source>
        <dbReference type="ARBA" id="ARBA00022679"/>
    </source>
</evidence>
<dbReference type="EC" id="4.1.1.23" evidence="6"/>
<dbReference type="NCBIfam" id="TIGR01740">
    <property type="entry name" value="pyrF"/>
    <property type="match status" value="1"/>
</dbReference>
<dbReference type="GO" id="GO:0004590">
    <property type="term" value="F:orotidine-5'-phosphate decarboxylase activity"/>
    <property type="evidence" value="ECO:0007669"/>
    <property type="project" value="UniProtKB-EC"/>
</dbReference>
<dbReference type="SUPFAM" id="SSF51366">
    <property type="entry name" value="Ribulose-phoshate binding barrel"/>
    <property type="match status" value="1"/>
</dbReference>
<organism evidence="17 18">
    <name type="scientific">Polypedilum vanderplanki</name>
    <name type="common">Sleeping chironomid midge</name>
    <dbReference type="NCBI Taxonomy" id="319348"/>
    <lineage>
        <taxon>Eukaryota</taxon>
        <taxon>Metazoa</taxon>
        <taxon>Ecdysozoa</taxon>
        <taxon>Arthropoda</taxon>
        <taxon>Hexapoda</taxon>
        <taxon>Insecta</taxon>
        <taxon>Pterygota</taxon>
        <taxon>Neoptera</taxon>
        <taxon>Endopterygota</taxon>
        <taxon>Diptera</taxon>
        <taxon>Nematocera</taxon>
        <taxon>Chironomoidea</taxon>
        <taxon>Chironomidae</taxon>
        <taxon>Chironominae</taxon>
        <taxon>Polypedilum</taxon>
        <taxon>Polypedilum</taxon>
    </lineage>
</organism>
<dbReference type="InterPro" id="IPR023031">
    <property type="entry name" value="OPRT"/>
</dbReference>
<feature type="binding site" evidence="15">
    <location>
        <position position="427"/>
    </location>
    <ligand>
        <name>substrate</name>
    </ligand>
</feature>
<gene>
    <name evidence="17" type="ORF">PVAND_015888</name>
</gene>
<evidence type="ECO:0000256" key="14">
    <source>
        <dbReference type="PIRSR" id="PIRSR614732-1"/>
    </source>
</evidence>
<dbReference type="OrthoDB" id="10263753at2759"/>
<dbReference type="CDD" id="cd04725">
    <property type="entry name" value="OMP_decarboxylase_like"/>
    <property type="match status" value="1"/>
</dbReference>
<proteinExistence type="inferred from homology"/>
<dbReference type="PROSITE" id="PS00156">
    <property type="entry name" value="OMPDECASE"/>
    <property type="match status" value="1"/>
</dbReference>
<dbReference type="Pfam" id="PF00215">
    <property type="entry name" value="OMPdecase"/>
    <property type="match status" value="1"/>
</dbReference>
<dbReference type="PANTHER" id="PTHR19278">
    <property type="entry name" value="OROTATE PHOSPHORIBOSYLTRANSFERASE"/>
    <property type="match status" value="1"/>
</dbReference>
<reference evidence="17" key="1">
    <citation type="submission" date="2021-03" db="EMBL/GenBank/DDBJ databases">
        <title>Chromosome level genome of the anhydrobiotic midge Polypedilum vanderplanki.</title>
        <authorList>
            <person name="Yoshida Y."/>
            <person name="Kikawada T."/>
            <person name="Gusev O."/>
        </authorList>
    </citation>
    <scope>NUCLEOTIDE SEQUENCE</scope>
    <source>
        <strain evidence="17">NIAS01</strain>
        <tissue evidence="17">Whole body or cell culture</tissue>
    </source>
</reference>
<dbReference type="InterPro" id="IPR000836">
    <property type="entry name" value="PRTase_dom"/>
</dbReference>
<dbReference type="SMART" id="SM00934">
    <property type="entry name" value="OMPdecase"/>
    <property type="match status" value="1"/>
</dbReference>
<keyword evidence="12" id="KW-0456">Lyase</keyword>
<evidence type="ECO:0000256" key="11">
    <source>
        <dbReference type="ARBA" id="ARBA00022975"/>
    </source>
</evidence>
<protein>
    <recommendedName>
        <fullName evidence="7">Uridine 5'-monophosphate synthase</fullName>
        <ecNumber evidence="5">2.4.2.10</ecNumber>
        <ecNumber evidence="6">4.1.1.23</ecNumber>
    </recommendedName>
</protein>
<dbReference type="InterPro" id="IPR029057">
    <property type="entry name" value="PRTase-like"/>
</dbReference>